<evidence type="ECO:0000313" key="3">
    <source>
        <dbReference type="Proteomes" id="UP000501623"/>
    </source>
</evidence>
<dbReference type="KEGG" id="hts:HMJ29_16770"/>
<keyword evidence="1" id="KW-0732">Signal</keyword>
<evidence type="ECO:0000256" key="1">
    <source>
        <dbReference type="SAM" id="SignalP"/>
    </source>
</evidence>
<organism evidence="2 3">
    <name type="scientific">Hymenobacter taeanensis</name>
    <dbReference type="NCBI Taxonomy" id="2735321"/>
    <lineage>
        <taxon>Bacteria</taxon>
        <taxon>Pseudomonadati</taxon>
        <taxon>Bacteroidota</taxon>
        <taxon>Cytophagia</taxon>
        <taxon>Cytophagales</taxon>
        <taxon>Hymenobacteraceae</taxon>
        <taxon>Hymenobacter</taxon>
    </lineage>
</organism>
<feature type="chain" id="PRO_5027119372" evidence="1">
    <location>
        <begin position="19"/>
        <end position="68"/>
    </location>
</feature>
<feature type="signal peptide" evidence="1">
    <location>
        <begin position="1"/>
        <end position="18"/>
    </location>
</feature>
<dbReference type="RefSeq" id="WP_171592564.1">
    <property type="nucleotide sequence ID" value="NZ_CP053538.1"/>
</dbReference>
<reference evidence="2 3" key="1">
    <citation type="submission" date="2020-05" db="EMBL/GenBank/DDBJ databases">
        <title>Complete genome sequence of Hymenobacter sp. TS19 in Coasted Sand Dune.</title>
        <authorList>
            <person name="Lee J.-H."/>
            <person name="Jung J.-H."/>
            <person name="Jeong S."/>
            <person name="Zhao L."/>
            <person name="Kim M.-K."/>
            <person name="Seo H.-S."/>
            <person name="Lim S."/>
        </authorList>
    </citation>
    <scope>NUCLEOTIDE SEQUENCE [LARGE SCALE GENOMIC DNA]</scope>
    <source>
        <strain evidence="2 3">TS19</strain>
    </source>
</reference>
<dbReference type="Proteomes" id="UP000501623">
    <property type="component" value="Chromosome"/>
</dbReference>
<dbReference type="EMBL" id="CP053538">
    <property type="protein sequence ID" value="QJX48478.1"/>
    <property type="molecule type" value="Genomic_DNA"/>
</dbReference>
<proteinExistence type="predicted"/>
<sequence>MKKLLLAVLALAAGTALALLLRQPPSPAHPPVAAVPIIRKPIHDVAPIKHVTTVPPALYAGHHHTATK</sequence>
<name>A0A6M6BKU7_9BACT</name>
<accession>A0A6M6BKU7</accession>
<keyword evidence="3" id="KW-1185">Reference proteome</keyword>
<dbReference type="AlphaFoldDB" id="A0A6M6BKU7"/>
<evidence type="ECO:0000313" key="2">
    <source>
        <dbReference type="EMBL" id="QJX48478.1"/>
    </source>
</evidence>
<gene>
    <name evidence="2" type="ORF">HMJ29_16770</name>
</gene>
<protein>
    <submittedName>
        <fullName evidence="2">Uncharacterized protein</fullName>
    </submittedName>
</protein>